<reference evidence="17" key="1">
    <citation type="submission" date="2023-03" db="UniProtKB">
        <authorList>
            <consortium name="Ensembl"/>
        </authorList>
    </citation>
    <scope>IDENTIFICATION</scope>
</reference>
<dbReference type="EC" id="3.1.1.23" evidence="4"/>
<evidence type="ECO:0000256" key="8">
    <source>
        <dbReference type="ARBA" id="ARBA00022989"/>
    </source>
</evidence>
<name>A0A8C4MHL3_EQUAS</name>
<dbReference type="GO" id="GO:0052651">
    <property type="term" value="P:monoacylglycerol catabolic process"/>
    <property type="evidence" value="ECO:0007669"/>
    <property type="project" value="TreeGrafter"/>
</dbReference>
<dbReference type="InterPro" id="IPR054518">
    <property type="entry name" value="ABHD16_N"/>
</dbReference>
<evidence type="ECO:0000256" key="5">
    <source>
        <dbReference type="ARBA" id="ARBA00017746"/>
    </source>
</evidence>
<dbReference type="InterPro" id="IPR000073">
    <property type="entry name" value="AB_hydrolase_1"/>
</dbReference>
<evidence type="ECO:0000256" key="6">
    <source>
        <dbReference type="ARBA" id="ARBA00022692"/>
    </source>
</evidence>
<dbReference type="PANTHER" id="PTHR12277">
    <property type="entry name" value="ALPHA/BETA HYDROLASE DOMAIN-CONTAINING PROTEIN"/>
    <property type="match status" value="1"/>
</dbReference>
<evidence type="ECO:0000259" key="16">
    <source>
        <dbReference type="Pfam" id="PF22990"/>
    </source>
</evidence>
<evidence type="ECO:0000256" key="7">
    <source>
        <dbReference type="ARBA" id="ARBA00022801"/>
    </source>
</evidence>
<keyword evidence="10" id="KW-0472">Membrane</keyword>
<keyword evidence="9" id="KW-0443">Lipid metabolism</keyword>
<dbReference type="AlphaFoldDB" id="A0A8C4MHL3"/>
<comment type="similarity">
    <text evidence="3">Belongs to the AB hydrolase superfamily. ABHD16 family.</text>
</comment>
<dbReference type="GO" id="GO:0004620">
    <property type="term" value="F:phospholipase activity"/>
    <property type="evidence" value="ECO:0007669"/>
    <property type="project" value="TreeGrafter"/>
</dbReference>
<proteinExistence type="inferred from homology"/>
<evidence type="ECO:0000256" key="10">
    <source>
        <dbReference type="ARBA" id="ARBA00023136"/>
    </source>
</evidence>
<dbReference type="SUPFAM" id="SSF53474">
    <property type="entry name" value="alpha/beta-Hydrolases"/>
    <property type="match status" value="1"/>
</dbReference>
<dbReference type="InterPro" id="IPR029058">
    <property type="entry name" value="AB_hydrolase_fold"/>
</dbReference>
<feature type="domain" description="Phosphatidylserine Lipase ABHD16 N-terminal" evidence="16">
    <location>
        <begin position="65"/>
        <end position="131"/>
    </location>
</feature>
<evidence type="ECO:0000256" key="14">
    <source>
        <dbReference type="SAM" id="MobiDB-lite"/>
    </source>
</evidence>
<dbReference type="Pfam" id="PF22990">
    <property type="entry name" value="ABHD16_N"/>
    <property type="match status" value="1"/>
</dbReference>
<evidence type="ECO:0000256" key="4">
    <source>
        <dbReference type="ARBA" id="ARBA00013254"/>
    </source>
</evidence>
<dbReference type="Gene3D" id="3.40.50.1820">
    <property type="entry name" value="alpha/beta hydrolase"/>
    <property type="match status" value="1"/>
</dbReference>
<evidence type="ECO:0000256" key="1">
    <source>
        <dbReference type="ARBA" id="ARBA00001613"/>
    </source>
</evidence>
<gene>
    <name evidence="17" type="primary">ABHD16A</name>
</gene>
<dbReference type="PANTHER" id="PTHR12277:SF54">
    <property type="entry name" value="PHOSPHATIDYLSERINE LIPASE ABHD16A"/>
    <property type="match status" value="1"/>
</dbReference>
<comment type="subcellular location">
    <subcellularLocation>
        <location evidence="2">Membrane</location>
        <topology evidence="2">Multi-pass membrane protein</topology>
    </subcellularLocation>
</comment>
<feature type="region of interest" description="Disordered" evidence="14">
    <location>
        <begin position="524"/>
        <end position="550"/>
    </location>
</feature>
<protein>
    <recommendedName>
        <fullName evidence="5">Phosphatidylserine lipase ABHD16A</fullName>
        <ecNumber evidence="4">3.1.1.23</ecNumber>
    </recommendedName>
    <alternativeName>
        <fullName evidence="11">Alpha/beta hydrolase domain-containing protein 16A</fullName>
    </alternativeName>
    <alternativeName>
        <fullName evidence="12">Monoacylglycerol lipase ABHD16A</fullName>
    </alternativeName>
</protein>
<keyword evidence="8" id="KW-1133">Transmembrane helix</keyword>
<dbReference type="Ensembl" id="ENSEAST00005025977.1">
    <property type="protein sequence ID" value="ENSEASP00005023949.1"/>
    <property type="gene ID" value="ENSEASG00005015798.1"/>
</dbReference>
<organism evidence="17">
    <name type="scientific">Equus asinus asinus</name>
    <dbReference type="NCBI Taxonomy" id="83772"/>
    <lineage>
        <taxon>Eukaryota</taxon>
        <taxon>Metazoa</taxon>
        <taxon>Chordata</taxon>
        <taxon>Craniata</taxon>
        <taxon>Vertebrata</taxon>
        <taxon>Euteleostomi</taxon>
        <taxon>Mammalia</taxon>
        <taxon>Eutheria</taxon>
        <taxon>Laurasiatheria</taxon>
        <taxon>Perissodactyla</taxon>
        <taxon>Equidae</taxon>
        <taxon>Equus</taxon>
    </lineage>
</organism>
<evidence type="ECO:0000256" key="12">
    <source>
        <dbReference type="ARBA" id="ARBA00032975"/>
    </source>
</evidence>
<evidence type="ECO:0000256" key="9">
    <source>
        <dbReference type="ARBA" id="ARBA00023098"/>
    </source>
</evidence>
<comment type="function">
    <text evidence="13">Phosphatidylserine (PS) lipase that mediates the hydrolysis of phosphatidylserine to generate lysophosphatidylserine (LPS). LPS constitutes a class of signaling lipids that regulates immunological and neurological processes. Has no activity towards diacylglycerol, triacylglycerol or lysophosphatidylserine lipase. Also has monoacylglycerol lipase activity, with preference for 1-(9Z,12Z-octadecadienoyl)-glycerol (1-LG) and 2-glyceryl-15-deoxy-Delta(12,14)-prostaglandin J2 (15d-PGJ(2)-G).</text>
</comment>
<keyword evidence="7" id="KW-0378">Hydrolase</keyword>
<comment type="catalytic activity">
    <reaction evidence="1">
        <text>Hydrolyzes glycerol monoesters of long-chain fatty acids.</text>
        <dbReference type="EC" id="3.1.1.23"/>
    </reaction>
</comment>
<sequence length="562" mass="62538">MSQLPKEERGPVEDGLASLFHQASPSSEDVAVQREGVGWRMGLNWEEELKGSGESFSHSPSLLPGYLSLSKVVPFSHYAGTLLLLLAGVACLRGIGRWTNPQYRQFITILEATHRNQSAENKRQLANYNFDFRSWPVDFHWEEPSRGPSRRGVALLRPEPLHRGTADTLLNRVKKLPCQITSYLVAHTLGRRMLYPGSVYLLQKALMPVLLQGQARLVEECNGRRAKLLACDGNEIDTMFVDRRGTAEPQGQKLVICCEGNAGFYEVGCVSTPLEAGYSVLGWNHPGFAGSTGVPFPQNEANAMDVVVQFAIHRLGFQPQDIIIYAWSIGGFTATWAAMSYPDISAVILDASFDDLVPLALKVMPDSWMPLPPLPTETQVSRPFLPSLQPLQCLFFSPPRVPEDIMSNRGNDLLLKLLQHRYPRVMADEGLRVVRQWLEASSQLEEASIYSRWEVEEDWCLSVLRSYQAEHGPDFPWSVGEDMSADGRRQLALFLLKPERTGLSEAPIPDGQFNPPHLCCPPRPSAPNLSYSHARGPQASPGNVTTSEAPWPLPQSLLHLTL</sequence>
<dbReference type="GO" id="GO:0006660">
    <property type="term" value="P:phosphatidylserine catabolic process"/>
    <property type="evidence" value="ECO:0007669"/>
    <property type="project" value="TreeGrafter"/>
</dbReference>
<feature type="domain" description="AB hydrolase-1" evidence="15">
    <location>
        <begin position="254"/>
        <end position="367"/>
    </location>
</feature>
<keyword evidence="6" id="KW-0812">Transmembrane</keyword>
<evidence type="ECO:0000256" key="2">
    <source>
        <dbReference type="ARBA" id="ARBA00004141"/>
    </source>
</evidence>
<evidence type="ECO:0000256" key="3">
    <source>
        <dbReference type="ARBA" id="ARBA00009709"/>
    </source>
</evidence>
<accession>A0A8C4MHL3</accession>
<evidence type="ECO:0000256" key="13">
    <source>
        <dbReference type="ARBA" id="ARBA00046179"/>
    </source>
</evidence>
<dbReference type="GO" id="GO:0012505">
    <property type="term" value="C:endomembrane system"/>
    <property type="evidence" value="ECO:0007669"/>
    <property type="project" value="TreeGrafter"/>
</dbReference>
<evidence type="ECO:0000256" key="11">
    <source>
        <dbReference type="ARBA" id="ARBA00032559"/>
    </source>
</evidence>
<dbReference type="GO" id="GO:0016020">
    <property type="term" value="C:membrane"/>
    <property type="evidence" value="ECO:0007669"/>
    <property type="project" value="UniProtKB-SubCell"/>
</dbReference>
<dbReference type="GO" id="GO:0047372">
    <property type="term" value="F:monoacylglycerol lipase activity"/>
    <property type="evidence" value="ECO:0007669"/>
    <property type="project" value="UniProtKB-EC"/>
</dbReference>
<dbReference type="Pfam" id="PF00561">
    <property type="entry name" value="Abhydrolase_1"/>
    <property type="match status" value="1"/>
</dbReference>
<evidence type="ECO:0000313" key="17">
    <source>
        <dbReference type="Ensembl" id="ENSEASP00005023949.1"/>
    </source>
</evidence>
<evidence type="ECO:0000259" key="15">
    <source>
        <dbReference type="Pfam" id="PF00561"/>
    </source>
</evidence>